<reference evidence="1 2" key="1">
    <citation type="submission" date="2020-08" db="EMBL/GenBank/DDBJ databases">
        <title>Sequencing the genomes of 1000 actinobacteria strains.</title>
        <authorList>
            <person name="Klenk H.-P."/>
        </authorList>
    </citation>
    <scope>NUCLEOTIDE SEQUENCE [LARGE SCALE GENOMIC DNA]</scope>
    <source>
        <strain evidence="1 2">DSM 45507</strain>
    </source>
</reference>
<organism evidence="1 2">
    <name type="scientific">Nonomuraea jabiensis</name>
    <dbReference type="NCBI Taxonomy" id="882448"/>
    <lineage>
        <taxon>Bacteria</taxon>
        <taxon>Bacillati</taxon>
        <taxon>Actinomycetota</taxon>
        <taxon>Actinomycetes</taxon>
        <taxon>Streptosporangiales</taxon>
        <taxon>Streptosporangiaceae</taxon>
        <taxon>Nonomuraea</taxon>
    </lineage>
</organism>
<dbReference type="RefSeq" id="WP_185067438.1">
    <property type="nucleotide sequence ID" value="NZ_JACHMB010000001.1"/>
</dbReference>
<evidence type="ECO:0000313" key="1">
    <source>
        <dbReference type="EMBL" id="MBB5773448.1"/>
    </source>
</evidence>
<gene>
    <name evidence="1" type="ORF">HD596_000204</name>
</gene>
<comment type="caution">
    <text evidence="1">The sequence shown here is derived from an EMBL/GenBank/DDBJ whole genome shotgun (WGS) entry which is preliminary data.</text>
</comment>
<proteinExistence type="predicted"/>
<dbReference type="AlphaFoldDB" id="A0A7W9FXP3"/>
<protein>
    <recommendedName>
        <fullName evidence="3">YbaB/EbfC DNA-binding family protein</fullName>
    </recommendedName>
</protein>
<dbReference type="EMBL" id="JACHMB010000001">
    <property type="protein sequence ID" value="MBB5773448.1"/>
    <property type="molecule type" value="Genomic_DNA"/>
</dbReference>
<accession>A0A7W9FXP3</accession>
<evidence type="ECO:0000313" key="2">
    <source>
        <dbReference type="Proteomes" id="UP000579153"/>
    </source>
</evidence>
<sequence length="205" mass="21326">MREPPETVAGLVAEAINAAFGEAPAEDTSVPYVDPLALARELRGVRADLDARMERVTASIQASAAELRKEAVVPADVPTMAFGELFDQLIDVLETIGGGPAEDVRGRAEGPVSVVCAPGPRLLSLSVAARAMGGGSGQLGELVVAAVNAALDDLEAGQLRRREESGAGSEQVMARIDELRELSVLRMRAYAQGVAALMAGIQPRA</sequence>
<keyword evidence="2" id="KW-1185">Reference proteome</keyword>
<dbReference type="Proteomes" id="UP000579153">
    <property type="component" value="Unassembled WGS sequence"/>
</dbReference>
<name>A0A7W9FXP3_9ACTN</name>
<evidence type="ECO:0008006" key="3">
    <source>
        <dbReference type="Google" id="ProtNLM"/>
    </source>
</evidence>